<organism evidence="1 2">
    <name type="scientific">Glossina palpalis gambiensis</name>
    <dbReference type="NCBI Taxonomy" id="67801"/>
    <lineage>
        <taxon>Eukaryota</taxon>
        <taxon>Metazoa</taxon>
        <taxon>Ecdysozoa</taxon>
        <taxon>Arthropoda</taxon>
        <taxon>Hexapoda</taxon>
        <taxon>Insecta</taxon>
        <taxon>Pterygota</taxon>
        <taxon>Neoptera</taxon>
        <taxon>Endopterygota</taxon>
        <taxon>Diptera</taxon>
        <taxon>Brachycera</taxon>
        <taxon>Muscomorpha</taxon>
        <taxon>Hippoboscoidea</taxon>
        <taxon>Glossinidae</taxon>
        <taxon>Glossina</taxon>
    </lineage>
</organism>
<name>A0A1B0AY11_9MUSC</name>
<dbReference type="Proteomes" id="UP000092460">
    <property type="component" value="Unassembled WGS sequence"/>
</dbReference>
<keyword evidence="2" id="KW-1185">Reference proteome</keyword>
<protein>
    <submittedName>
        <fullName evidence="1">Uncharacterized protein</fullName>
    </submittedName>
</protein>
<accession>A0A1B0AY11</accession>
<proteinExistence type="predicted"/>
<sequence>LEPAPWQLLHRRHSERHAFWKSEINCQRDDPFYFQDKTARSLKYRLAVTTRRLIQLLLRQGCPSIITEVGLLTDVDVTLTKLPECIDITLTVMTVMGKDLLFNTMHNLLEKLNSVTNKVKNFTIRAYIEKPVTNDTTLLYPRKTYELFSKSRKDIHQMHNALNFKIFSPLFRQSFNHLKVPPYDGELRD</sequence>
<dbReference type="EnsemblMetazoa" id="GPPI012515-RA">
    <property type="protein sequence ID" value="GPPI012515-PA"/>
    <property type="gene ID" value="GPPI012515"/>
</dbReference>
<dbReference type="AlphaFoldDB" id="A0A1B0AY11"/>
<dbReference type="VEuPathDB" id="VectorBase:GPPI012515"/>
<evidence type="ECO:0000313" key="1">
    <source>
        <dbReference type="EnsemblMetazoa" id="GPPI012515-PA"/>
    </source>
</evidence>
<reference evidence="1" key="2">
    <citation type="submission" date="2020-05" db="UniProtKB">
        <authorList>
            <consortium name="EnsemblMetazoa"/>
        </authorList>
    </citation>
    <scope>IDENTIFICATION</scope>
    <source>
        <strain evidence="1">IAEA</strain>
    </source>
</reference>
<dbReference type="EMBL" id="JXJN01005484">
    <property type="status" value="NOT_ANNOTATED_CDS"/>
    <property type="molecule type" value="Genomic_DNA"/>
</dbReference>
<evidence type="ECO:0000313" key="2">
    <source>
        <dbReference type="Proteomes" id="UP000092460"/>
    </source>
</evidence>
<reference evidence="2" key="1">
    <citation type="submission" date="2015-01" db="EMBL/GenBank/DDBJ databases">
        <authorList>
            <person name="Aksoy S."/>
            <person name="Warren W."/>
            <person name="Wilson R.K."/>
        </authorList>
    </citation>
    <scope>NUCLEOTIDE SEQUENCE [LARGE SCALE GENOMIC DNA]</scope>
    <source>
        <strain evidence="2">IAEA</strain>
    </source>
</reference>